<gene>
    <name evidence="1" type="ORF">BN631_01836</name>
</gene>
<dbReference type="RefSeq" id="WP_022421004.1">
    <property type="nucleotide sequence ID" value="NZ_FR898611.1"/>
</dbReference>
<evidence type="ECO:0000313" key="1">
    <source>
        <dbReference type="EMBL" id="CDE23418.1"/>
    </source>
</evidence>
<protein>
    <recommendedName>
        <fullName evidence="3">Catalase</fullName>
    </recommendedName>
</protein>
<accession>R7G9F5</accession>
<comment type="caution">
    <text evidence="1">The sequence shown here is derived from an EMBL/GenBank/DDBJ whole genome shotgun (WGS) entry which is preliminary data.</text>
</comment>
<dbReference type="EMBL" id="CBIN010000254">
    <property type="protein sequence ID" value="CDE23418.1"/>
    <property type="molecule type" value="Genomic_DNA"/>
</dbReference>
<reference evidence="1" key="1">
    <citation type="submission" date="2012-11" db="EMBL/GenBank/DDBJ databases">
        <title>Dependencies among metagenomic species, viruses, plasmids and units of genetic variation.</title>
        <authorList>
            <person name="Nielsen H.B."/>
            <person name="Almeida M."/>
            <person name="Juncker A.S."/>
            <person name="Rasmussen S."/>
            <person name="Li J."/>
            <person name="Sunagawa S."/>
            <person name="Plichta D."/>
            <person name="Gautier L."/>
            <person name="Le Chatelier E."/>
            <person name="Peletier E."/>
            <person name="Bonde I."/>
            <person name="Nielsen T."/>
            <person name="Manichanh C."/>
            <person name="Arumugam M."/>
            <person name="Batto J."/>
            <person name="Santos M.B.Q.D."/>
            <person name="Blom N."/>
            <person name="Borruel N."/>
            <person name="Burgdorf K.S."/>
            <person name="Boumezbeur F."/>
            <person name="Casellas F."/>
            <person name="Dore J."/>
            <person name="Guarner F."/>
            <person name="Hansen T."/>
            <person name="Hildebrand F."/>
            <person name="Kaas R.S."/>
            <person name="Kennedy S."/>
            <person name="Kristiansen K."/>
            <person name="Kultima J.R."/>
            <person name="Leonard P."/>
            <person name="Levenez F."/>
            <person name="Lund O."/>
            <person name="Moumen B."/>
            <person name="Le Paslier D."/>
            <person name="Pons N."/>
            <person name="Pedersen O."/>
            <person name="Prifti E."/>
            <person name="Qin J."/>
            <person name="Raes J."/>
            <person name="Tap J."/>
            <person name="Tims S."/>
            <person name="Ussery D.W."/>
            <person name="Yamada T."/>
            <person name="MetaHit consortium"/>
            <person name="Renault P."/>
            <person name="Sicheritz-Ponten T."/>
            <person name="Bork P."/>
            <person name="Wang J."/>
            <person name="Brunak S."/>
            <person name="Ehrlich S.D."/>
        </authorList>
    </citation>
    <scope>NUCLEOTIDE SEQUENCE [LARGE SCALE GENOMIC DNA]</scope>
</reference>
<organism evidence="1 2">
    <name type="scientific">Amedibacillus dolichus CAG:375</name>
    <dbReference type="NCBI Taxonomy" id="1263076"/>
    <lineage>
        <taxon>Bacteria</taxon>
        <taxon>Bacillati</taxon>
        <taxon>Bacillota</taxon>
        <taxon>Erysipelotrichia</taxon>
        <taxon>Erysipelotrichales</taxon>
        <taxon>Erysipelotrichaceae</taxon>
        <taxon>Amedibacillus</taxon>
    </lineage>
</organism>
<dbReference type="InterPro" id="IPR043721">
    <property type="entry name" value="DUF5662"/>
</dbReference>
<evidence type="ECO:0008006" key="3">
    <source>
        <dbReference type="Google" id="ProtNLM"/>
    </source>
</evidence>
<sequence length="176" mass="20815">MANIWGHLKTITKHKIAVTKLCFRCGLYKQGLLHDLSKYSWVEFSAGARYYQGNRSPIDREKEVKGYSLGWLHHKGRNKHHWEYWLDNAADGIQPLEMPLNYVIEMYCDRTAASKIYMKDAYHDGSAYEYFMRGYHHVLMHPNTKALLESILMYQRDHGTDQTIAYIRKELLKNKK</sequence>
<evidence type="ECO:0000313" key="2">
    <source>
        <dbReference type="Proteomes" id="UP000018093"/>
    </source>
</evidence>
<dbReference type="Pfam" id="PF18907">
    <property type="entry name" value="DUF5662"/>
    <property type="match status" value="1"/>
</dbReference>
<dbReference type="AlphaFoldDB" id="R7G9F5"/>
<dbReference type="Proteomes" id="UP000018093">
    <property type="component" value="Unassembled WGS sequence"/>
</dbReference>
<proteinExistence type="predicted"/>
<name>R7G9F5_9FIRM</name>